<dbReference type="InterPro" id="IPR040322">
    <property type="entry name" value="TROVE2"/>
</dbReference>
<comment type="caution">
    <text evidence="9">The sequence shown here is derived from an EMBL/GenBank/DDBJ whole genome shotgun (WGS) entry which is preliminary data.</text>
</comment>
<organism evidence="9 10">
    <name type="scientific">Pomacea canaliculata</name>
    <name type="common">Golden apple snail</name>
    <dbReference type="NCBI Taxonomy" id="400727"/>
    <lineage>
        <taxon>Eukaryota</taxon>
        <taxon>Metazoa</taxon>
        <taxon>Spiralia</taxon>
        <taxon>Lophotrochozoa</taxon>
        <taxon>Mollusca</taxon>
        <taxon>Gastropoda</taxon>
        <taxon>Caenogastropoda</taxon>
        <taxon>Architaenioglossa</taxon>
        <taxon>Ampullarioidea</taxon>
        <taxon>Ampullariidae</taxon>
        <taxon>Pomacea</taxon>
    </lineage>
</organism>
<dbReference type="SUPFAM" id="SSF53300">
    <property type="entry name" value="vWA-like"/>
    <property type="match status" value="1"/>
</dbReference>
<dbReference type="GO" id="GO:0046872">
    <property type="term" value="F:metal ion binding"/>
    <property type="evidence" value="ECO:0007669"/>
    <property type="project" value="UniProtKB-KW"/>
</dbReference>
<evidence type="ECO:0000313" key="9">
    <source>
        <dbReference type="EMBL" id="PVD30834.1"/>
    </source>
</evidence>
<dbReference type="OrthoDB" id="6098064at2759"/>
<evidence type="ECO:0000256" key="5">
    <source>
        <dbReference type="ARBA" id="ARBA00022884"/>
    </source>
</evidence>
<evidence type="ECO:0000259" key="8">
    <source>
        <dbReference type="PROSITE" id="PS50988"/>
    </source>
</evidence>
<gene>
    <name evidence="9" type="ORF">C0Q70_10109</name>
</gene>
<evidence type="ECO:0000256" key="2">
    <source>
        <dbReference type="ARBA" id="ARBA00007814"/>
    </source>
</evidence>
<dbReference type="PANTHER" id="PTHR14202:SF0">
    <property type="entry name" value="RNA-BINDING PROTEIN RO60"/>
    <property type="match status" value="1"/>
</dbReference>
<protein>
    <recommendedName>
        <fullName evidence="8">TROVE domain-containing protein</fullName>
    </recommendedName>
</protein>
<dbReference type="PROSITE" id="PS50988">
    <property type="entry name" value="TROVE"/>
    <property type="match status" value="1"/>
</dbReference>
<keyword evidence="6" id="KW-0687">Ribonucleoprotein</keyword>
<accession>A0A2T7PBN8</accession>
<comment type="subcellular location">
    <subcellularLocation>
        <location evidence="1">Cytoplasm</location>
    </subcellularLocation>
</comment>
<evidence type="ECO:0000256" key="4">
    <source>
        <dbReference type="ARBA" id="ARBA00022723"/>
    </source>
</evidence>
<dbReference type="InterPro" id="IPR008858">
    <property type="entry name" value="TROVE_dom"/>
</dbReference>
<dbReference type="InterPro" id="IPR036465">
    <property type="entry name" value="vWFA_dom_sf"/>
</dbReference>
<dbReference type="AlphaFoldDB" id="A0A2T7PBN8"/>
<dbReference type="Pfam" id="PF05731">
    <property type="entry name" value="TROVE"/>
    <property type="match status" value="1"/>
</dbReference>
<name>A0A2T7PBN8_POMCA</name>
<feature type="region of interest" description="Disordered" evidence="7">
    <location>
        <begin position="1"/>
        <end position="32"/>
    </location>
</feature>
<dbReference type="GO" id="GO:0003723">
    <property type="term" value="F:RNA binding"/>
    <property type="evidence" value="ECO:0007669"/>
    <property type="project" value="UniProtKB-KW"/>
</dbReference>
<feature type="domain" description="TROVE" evidence="8">
    <location>
        <begin position="21"/>
        <end position="382"/>
    </location>
</feature>
<evidence type="ECO:0000256" key="1">
    <source>
        <dbReference type="ARBA" id="ARBA00004496"/>
    </source>
</evidence>
<evidence type="ECO:0000256" key="7">
    <source>
        <dbReference type="SAM" id="MobiDB-lite"/>
    </source>
</evidence>
<sequence>MPFRRHRSLDSDEDSDPDISDPGEGEQAKFPVSDSTKLTRLLILGGTHVIHLQPRSSGPPQADSGWSVVDKMIQDGRGEEVVEVLKDMSVRGRTSRQEGLIFALAMCIRSQDSKTKRAGYDAISGICSIPTTLFLLVSYVEAIGKMRQPPSTGWGRGLRRAVSIWYNRHDHDPVPLAMHVTKYASRHKWSHRDLFRLSHIKPVNAAVGFIVRYVLKGLDEAERFYLEDGYLDRENLEKVHRYLKGVEEAKMCEDEKMTIKLIQEHRLVREHLRTEMLNSAEVWRVMLPDMPLTAMLRNLAKMTTLGLLNDVTSLNMVKTKLLNVEAMKMARVHPLKILIAHRTYARGKGEKGKLVWNPHPVILDTLDKAFYQSFSMVQPTGKKFLIGLDISSSMGSAIPNSSISCREAAACMCMVTMKTEECCEVVGFHDKLIPLPEFMDKDKTLDDLVVYTQNLGFGATDCSKPMTHARKKGKDVDVFVILTDCETNFHMVSPWRALQRYRDKMNKPTAKLVVVAMTADSFSIARPDDVHMLDVAGFDPDLPEVIRDFLIGDFE</sequence>
<keyword evidence="10" id="KW-1185">Reference proteome</keyword>
<reference evidence="9 10" key="1">
    <citation type="submission" date="2018-04" db="EMBL/GenBank/DDBJ databases">
        <title>The genome of golden apple snail Pomacea canaliculata provides insight into stress tolerance and invasive adaptation.</title>
        <authorList>
            <person name="Liu C."/>
            <person name="Liu B."/>
            <person name="Ren Y."/>
            <person name="Zhang Y."/>
            <person name="Wang H."/>
            <person name="Li S."/>
            <person name="Jiang F."/>
            <person name="Yin L."/>
            <person name="Zhang G."/>
            <person name="Qian W."/>
            <person name="Fan W."/>
        </authorList>
    </citation>
    <scope>NUCLEOTIDE SEQUENCE [LARGE SCALE GENOMIC DNA]</scope>
    <source>
        <strain evidence="9">SZHN2017</strain>
        <tissue evidence="9">Muscle</tissue>
    </source>
</reference>
<dbReference type="InterPro" id="IPR037214">
    <property type="entry name" value="TROVE_dom_sf"/>
</dbReference>
<keyword evidence="3" id="KW-0963">Cytoplasm</keyword>
<keyword evidence="5" id="KW-0694">RNA-binding</keyword>
<proteinExistence type="inferred from homology"/>
<feature type="compositionally biased region" description="Acidic residues" evidence="7">
    <location>
        <begin position="11"/>
        <end position="24"/>
    </location>
</feature>
<dbReference type="GO" id="GO:1990904">
    <property type="term" value="C:ribonucleoprotein complex"/>
    <property type="evidence" value="ECO:0007669"/>
    <property type="project" value="UniProtKB-KW"/>
</dbReference>
<dbReference type="EMBL" id="PZQS01000005">
    <property type="protein sequence ID" value="PVD30834.1"/>
    <property type="molecule type" value="Genomic_DNA"/>
</dbReference>
<keyword evidence="4" id="KW-0479">Metal-binding</keyword>
<dbReference type="InterPro" id="IPR056800">
    <property type="entry name" value="vWA_Ro60"/>
</dbReference>
<evidence type="ECO:0000256" key="6">
    <source>
        <dbReference type="ARBA" id="ARBA00023274"/>
    </source>
</evidence>
<dbReference type="GO" id="GO:0005737">
    <property type="term" value="C:cytoplasm"/>
    <property type="evidence" value="ECO:0007669"/>
    <property type="project" value="UniProtKB-SubCell"/>
</dbReference>
<dbReference type="SUPFAM" id="SSF140864">
    <property type="entry name" value="TROVE domain-like"/>
    <property type="match status" value="1"/>
</dbReference>
<dbReference type="Gene3D" id="3.40.50.410">
    <property type="entry name" value="von Willebrand factor, type A domain"/>
    <property type="match status" value="1"/>
</dbReference>
<dbReference type="OMA" id="IFIHTES"/>
<comment type="similarity">
    <text evidence="2">Belongs to the Ro 60 kDa family.</text>
</comment>
<dbReference type="Proteomes" id="UP000245119">
    <property type="component" value="Linkage Group LG5"/>
</dbReference>
<evidence type="ECO:0000256" key="3">
    <source>
        <dbReference type="ARBA" id="ARBA00022490"/>
    </source>
</evidence>
<dbReference type="Pfam" id="PF25045">
    <property type="entry name" value="vWA_Ro60"/>
    <property type="match status" value="1"/>
</dbReference>
<dbReference type="PANTHER" id="PTHR14202">
    <property type="entry name" value="60 KDA RIBONUCLEOPROTEIN SSA/RO"/>
    <property type="match status" value="1"/>
</dbReference>
<evidence type="ECO:0000313" key="10">
    <source>
        <dbReference type="Proteomes" id="UP000245119"/>
    </source>
</evidence>